<dbReference type="PANTHER" id="PTHR36856:SF1">
    <property type="entry name" value="OS07G0175200 PROTEIN"/>
    <property type="match status" value="1"/>
</dbReference>
<dbReference type="OrthoDB" id="2262048at2759"/>
<dbReference type="Proteomes" id="UP000636709">
    <property type="component" value="Unassembled WGS sequence"/>
</dbReference>
<keyword evidence="3" id="KW-1185">Reference proteome</keyword>
<reference evidence="2" key="1">
    <citation type="submission" date="2020-07" db="EMBL/GenBank/DDBJ databases">
        <title>Genome sequence and genetic diversity analysis of an under-domesticated orphan crop, white fonio (Digitaria exilis).</title>
        <authorList>
            <person name="Bennetzen J.L."/>
            <person name="Chen S."/>
            <person name="Ma X."/>
            <person name="Wang X."/>
            <person name="Yssel A.E.J."/>
            <person name="Chaluvadi S.R."/>
            <person name="Johnson M."/>
            <person name="Gangashetty P."/>
            <person name="Hamidou F."/>
            <person name="Sanogo M.D."/>
            <person name="Zwaenepoel A."/>
            <person name="Wallace J."/>
            <person name="Van De Peer Y."/>
            <person name="Van Deynze A."/>
        </authorList>
    </citation>
    <scope>NUCLEOTIDE SEQUENCE</scope>
    <source>
        <tissue evidence="2">Leaves</tissue>
    </source>
</reference>
<organism evidence="2 3">
    <name type="scientific">Digitaria exilis</name>
    <dbReference type="NCBI Taxonomy" id="1010633"/>
    <lineage>
        <taxon>Eukaryota</taxon>
        <taxon>Viridiplantae</taxon>
        <taxon>Streptophyta</taxon>
        <taxon>Embryophyta</taxon>
        <taxon>Tracheophyta</taxon>
        <taxon>Spermatophyta</taxon>
        <taxon>Magnoliopsida</taxon>
        <taxon>Liliopsida</taxon>
        <taxon>Poales</taxon>
        <taxon>Poaceae</taxon>
        <taxon>PACMAD clade</taxon>
        <taxon>Panicoideae</taxon>
        <taxon>Panicodae</taxon>
        <taxon>Paniceae</taxon>
        <taxon>Anthephorinae</taxon>
        <taxon>Digitaria</taxon>
    </lineage>
</organism>
<gene>
    <name evidence="2" type="ORF">HU200_011654</name>
</gene>
<feature type="region of interest" description="Disordered" evidence="1">
    <location>
        <begin position="1"/>
        <end position="28"/>
    </location>
</feature>
<dbReference type="PANTHER" id="PTHR36856">
    <property type="entry name" value="OS07G0175200 PROTEIN"/>
    <property type="match status" value="1"/>
</dbReference>
<evidence type="ECO:0000256" key="1">
    <source>
        <dbReference type="SAM" id="MobiDB-lite"/>
    </source>
</evidence>
<proteinExistence type="predicted"/>
<accession>A0A835FG75</accession>
<comment type="caution">
    <text evidence="2">The sequence shown here is derived from an EMBL/GenBank/DDBJ whole genome shotgun (WGS) entry which is preliminary data.</text>
</comment>
<name>A0A835FG75_9POAL</name>
<evidence type="ECO:0000313" key="2">
    <source>
        <dbReference type="EMBL" id="KAF8753207.1"/>
    </source>
</evidence>
<dbReference type="AlphaFoldDB" id="A0A835FG75"/>
<protein>
    <submittedName>
        <fullName evidence="2">Uncharacterized protein</fullName>
    </submittedName>
</protein>
<feature type="compositionally biased region" description="Low complexity" evidence="1">
    <location>
        <begin position="1"/>
        <end position="16"/>
    </location>
</feature>
<evidence type="ECO:0000313" key="3">
    <source>
        <dbReference type="Proteomes" id="UP000636709"/>
    </source>
</evidence>
<dbReference type="EMBL" id="JACEFO010000909">
    <property type="protein sequence ID" value="KAF8753207.1"/>
    <property type="molecule type" value="Genomic_DNA"/>
</dbReference>
<sequence length="74" mass="7771">MEGAAAAPLPSATVASGRGRDEPKQPRAAACDVEALRRCLEENKGDRVKCQAHIDAFRSSCSVGPDINSKTQSS</sequence>